<dbReference type="GO" id="GO:0016174">
    <property type="term" value="F:NAD(P)H oxidase H2O2-forming activity"/>
    <property type="evidence" value="ECO:0007669"/>
    <property type="project" value="TreeGrafter"/>
</dbReference>
<dbReference type="SUPFAM" id="SSF51905">
    <property type="entry name" value="FAD/NAD(P)-binding domain"/>
    <property type="match status" value="1"/>
</dbReference>
<keyword evidence="7" id="KW-0809">Transit peptide</keyword>
<dbReference type="PRINTS" id="PR00368">
    <property type="entry name" value="FADPNR"/>
</dbReference>
<evidence type="ECO:0000256" key="12">
    <source>
        <dbReference type="SAM" id="MobiDB-lite"/>
    </source>
</evidence>
<dbReference type="EMBL" id="GBHO01022808">
    <property type="protein sequence ID" value="JAG20796.1"/>
    <property type="molecule type" value="Transcribed_RNA"/>
</dbReference>
<dbReference type="Pfam" id="PF14721">
    <property type="entry name" value="AIF_C"/>
    <property type="match status" value="1"/>
</dbReference>
<dbReference type="InterPro" id="IPR023753">
    <property type="entry name" value="FAD/NAD-binding_dom"/>
</dbReference>
<evidence type="ECO:0000313" key="15">
    <source>
        <dbReference type="EMBL" id="JAG20796.1"/>
    </source>
</evidence>
<dbReference type="SUPFAM" id="SSF55424">
    <property type="entry name" value="FAD/NAD-linked reductases, dimerisation (C-terminal) domain"/>
    <property type="match status" value="2"/>
</dbReference>
<dbReference type="EMBL" id="GBRD01014371">
    <property type="protein sequence ID" value="JAG51455.1"/>
    <property type="molecule type" value="Transcribed_RNA"/>
</dbReference>
<keyword evidence="6" id="KW-0274">FAD</keyword>
<evidence type="ECO:0000256" key="3">
    <source>
        <dbReference type="ARBA" id="ARBA00006442"/>
    </source>
</evidence>
<reference evidence="16" key="3">
    <citation type="submission" date="2014-09" db="EMBL/GenBank/DDBJ databases">
        <authorList>
            <person name="Magalhaes I.L.F."/>
            <person name="Oliveira U."/>
            <person name="Santos F.R."/>
            <person name="Vidigal T.H.D.A."/>
            <person name="Brescovit A.D."/>
            <person name="Santos A.J."/>
        </authorList>
    </citation>
    <scope>NUCLEOTIDE SEQUENCE</scope>
</reference>
<keyword evidence="8" id="KW-0560">Oxidoreductase</keyword>
<accession>A0A0A9XMC1</accession>
<dbReference type="GO" id="GO:0046983">
    <property type="term" value="F:protein dimerization activity"/>
    <property type="evidence" value="ECO:0007669"/>
    <property type="project" value="InterPro"/>
</dbReference>
<comment type="catalytic activity">
    <reaction evidence="11">
        <text>A + NADH + H(+) = AH2 + NAD(+)</text>
        <dbReference type="Rhea" id="RHEA:11356"/>
        <dbReference type="ChEBI" id="CHEBI:13193"/>
        <dbReference type="ChEBI" id="CHEBI:15378"/>
        <dbReference type="ChEBI" id="CHEBI:17499"/>
        <dbReference type="ChEBI" id="CHEBI:57540"/>
        <dbReference type="ChEBI" id="CHEBI:57945"/>
    </reaction>
</comment>
<keyword evidence="4" id="KW-0285">Flavoprotein</keyword>
<feature type="compositionally biased region" description="Basic and acidic residues" evidence="12">
    <location>
        <begin position="686"/>
        <end position="705"/>
    </location>
</feature>
<dbReference type="Gene3D" id="3.50.50.60">
    <property type="entry name" value="FAD/NAD(P)-binding domain"/>
    <property type="match status" value="2"/>
</dbReference>
<evidence type="ECO:0000256" key="7">
    <source>
        <dbReference type="ARBA" id="ARBA00022946"/>
    </source>
</evidence>
<name>A0A0A9XMC1_LYGHE</name>
<comment type="cofactor">
    <cofactor evidence="1">
        <name>FAD</name>
        <dbReference type="ChEBI" id="CHEBI:57692"/>
    </cofactor>
</comment>
<dbReference type="InterPro" id="IPR036188">
    <property type="entry name" value="FAD/NAD-bd_sf"/>
</dbReference>
<evidence type="ECO:0000256" key="9">
    <source>
        <dbReference type="ARBA" id="ARBA00023027"/>
    </source>
</evidence>
<dbReference type="GO" id="GO:0033108">
    <property type="term" value="P:mitochondrial respiratory chain complex assembly"/>
    <property type="evidence" value="ECO:0007669"/>
    <property type="project" value="TreeGrafter"/>
</dbReference>
<feature type="domain" description="Mitochondrial apoptosis-inducing factor C-terminal" evidence="14">
    <location>
        <begin position="542"/>
        <end position="613"/>
    </location>
</feature>
<dbReference type="InterPro" id="IPR016156">
    <property type="entry name" value="FAD/NAD-linked_Rdtase_dimer_sf"/>
</dbReference>
<evidence type="ECO:0000256" key="10">
    <source>
        <dbReference type="ARBA" id="ARBA00023128"/>
    </source>
</evidence>
<feature type="domain" description="FAD/NAD(P)-binding" evidence="13">
    <location>
        <begin position="207"/>
        <end position="537"/>
    </location>
</feature>
<dbReference type="PANTHER" id="PTHR43557">
    <property type="entry name" value="APOPTOSIS-INDUCING FACTOR 1"/>
    <property type="match status" value="1"/>
</dbReference>
<sequence length="802" mass="89373">MLLGIHQVIVRGRVGVKYCSFTIPYTSRYYSKGPLPEDCKKKPVQSLGETPALQPKCPKIPEEVCQQGTLKVPPLPKECKSDVKSAPIYDRSCNRPYNNPCLPDVSKTCKCDMVPQPCLAPCERKKKKICLGEPDCSYERRIDWGLRVRQVLLGLGAIVGGLILYRIYGGERIAEKFEALKRDRQYTRPLEIQKIPEASSEIPDQVDYLLIGGGAAAYAAQKSIRFINKDSKILIVCNSPPFKPSMRPPLSDWLWKEPDREKALDYLEFKGWDGKYHNLLFEPDSYYVPVPTLKDEKGKGVGVAQGWSIKKLNAQKKTVVLDDGKKVKYKSCLLATGGRPKVLPPFDEADPKIQAKLTFYRNSFDFQELEELIQEGLQCIAVVGGGLLGTELVAALKERTKETGTRIVNIVKDPGNLKKILPSYLSKRVSDILDKRGIHVLTETIVEDIAAEGKGIRLYVTGDKCVNADHVIVATGIEPNTDLAKDSCLELDPVNGGFLVNSEMQSMTGLYAAGDCASFYDCVLGRRREEHHNYALATGQLAGENMAGRNNRMNVQPYFWCHLAPDYEIEGAGIVDTKYPTVGVFPKSVPEALKSEEDEEDDDNEEGGDQSVSHLSNVSHHYMESRNKFTKPKNLDGNSGGSQSRHAKPSYLDAKEKDIKSKDLDSKKAKTGDADIDVDELATKMTPKEKKEAMDKQNAGSKDEGAGDGGDSNYDRVEDDTDVDNTLASQNFEKGIIYYLNDKQEIIGVLTLNLPGMTGQMQELIKQKKTYDDINEVTKTFDLHNKDTKKNIRALKHTKKKQ</sequence>
<dbReference type="GO" id="GO:0071949">
    <property type="term" value="F:FAD binding"/>
    <property type="evidence" value="ECO:0007669"/>
    <property type="project" value="TreeGrafter"/>
</dbReference>
<evidence type="ECO:0000256" key="11">
    <source>
        <dbReference type="ARBA" id="ARBA00047786"/>
    </source>
</evidence>
<dbReference type="InterPro" id="IPR029324">
    <property type="entry name" value="AIF_C"/>
</dbReference>
<evidence type="ECO:0000256" key="8">
    <source>
        <dbReference type="ARBA" id="ARBA00023002"/>
    </source>
</evidence>
<gene>
    <name evidence="15" type="primary">AIF</name>
    <name evidence="15" type="ORF">CM83_33488</name>
</gene>
<evidence type="ECO:0000259" key="13">
    <source>
        <dbReference type="Pfam" id="PF07992"/>
    </source>
</evidence>
<dbReference type="InterPro" id="IPR050446">
    <property type="entry name" value="FAD-oxidoreductase/Apoptosis"/>
</dbReference>
<evidence type="ECO:0000256" key="4">
    <source>
        <dbReference type="ARBA" id="ARBA00022630"/>
    </source>
</evidence>
<evidence type="ECO:0000313" key="16">
    <source>
        <dbReference type="EMBL" id="JAG51455.1"/>
    </source>
</evidence>
<dbReference type="SMART" id="SM01353">
    <property type="entry name" value="AIF_C"/>
    <property type="match status" value="1"/>
</dbReference>
<dbReference type="PANTHER" id="PTHR43557:SF4">
    <property type="entry name" value="APOPTOSIS-INDUCING FACTOR 1, MITOCHONDRIAL"/>
    <property type="match status" value="1"/>
</dbReference>
<reference evidence="15" key="2">
    <citation type="submission" date="2014-07" db="EMBL/GenBank/DDBJ databases">
        <authorList>
            <person name="Hull J."/>
        </authorList>
    </citation>
    <scope>NUCLEOTIDE SEQUENCE</scope>
</reference>
<feature type="compositionally biased region" description="Acidic residues" evidence="12">
    <location>
        <begin position="596"/>
        <end position="608"/>
    </location>
</feature>
<proteinExistence type="inferred from homology"/>
<evidence type="ECO:0000259" key="14">
    <source>
        <dbReference type="Pfam" id="PF14721"/>
    </source>
</evidence>
<reference evidence="15" key="1">
    <citation type="journal article" date="2014" name="PLoS ONE">
        <title>Transcriptome-Based Identification of ABC Transporters in the Western Tarnished Plant Bug Lygus hesperus.</title>
        <authorList>
            <person name="Hull J.J."/>
            <person name="Chaney K."/>
            <person name="Geib S.M."/>
            <person name="Fabrick J.A."/>
            <person name="Brent C.S."/>
            <person name="Walsh D."/>
            <person name="Lavine L.C."/>
        </authorList>
    </citation>
    <scope>NUCLEOTIDE SEQUENCE</scope>
</reference>
<dbReference type="AlphaFoldDB" id="A0A0A9XMC1"/>
<dbReference type="GO" id="GO:0006915">
    <property type="term" value="P:apoptotic process"/>
    <property type="evidence" value="ECO:0007669"/>
    <property type="project" value="UniProtKB-KW"/>
</dbReference>
<evidence type="ECO:0000256" key="6">
    <source>
        <dbReference type="ARBA" id="ARBA00022827"/>
    </source>
</evidence>
<dbReference type="Pfam" id="PF07992">
    <property type="entry name" value="Pyr_redox_2"/>
    <property type="match status" value="1"/>
</dbReference>
<evidence type="ECO:0000256" key="1">
    <source>
        <dbReference type="ARBA" id="ARBA00001974"/>
    </source>
</evidence>
<feature type="compositionally biased region" description="Polar residues" evidence="12">
    <location>
        <begin position="610"/>
        <end position="619"/>
    </location>
</feature>
<evidence type="ECO:0000256" key="2">
    <source>
        <dbReference type="ARBA" id="ARBA00004173"/>
    </source>
</evidence>
<comment type="similarity">
    <text evidence="3">Belongs to the FAD-dependent oxidoreductase family.</text>
</comment>
<organism evidence="15">
    <name type="scientific">Lygus hesperus</name>
    <name type="common">Western plant bug</name>
    <dbReference type="NCBI Taxonomy" id="30085"/>
    <lineage>
        <taxon>Eukaryota</taxon>
        <taxon>Metazoa</taxon>
        <taxon>Ecdysozoa</taxon>
        <taxon>Arthropoda</taxon>
        <taxon>Hexapoda</taxon>
        <taxon>Insecta</taxon>
        <taxon>Pterygota</taxon>
        <taxon>Neoptera</taxon>
        <taxon>Paraneoptera</taxon>
        <taxon>Hemiptera</taxon>
        <taxon>Heteroptera</taxon>
        <taxon>Panheteroptera</taxon>
        <taxon>Cimicomorpha</taxon>
        <taxon>Miridae</taxon>
        <taxon>Mirini</taxon>
        <taxon>Lygus</taxon>
    </lineage>
</organism>
<keyword evidence="9" id="KW-0520">NAD</keyword>
<feature type="region of interest" description="Disordered" evidence="12">
    <location>
        <begin position="594"/>
        <end position="718"/>
    </location>
</feature>
<protein>
    <submittedName>
        <fullName evidence="15">Putative apoptosis-inducing factor 1, mitochondrial</fullName>
    </submittedName>
</protein>
<keyword evidence="5" id="KW-0053">Apoptosis</keyword>
<feature type="compositionally biased region" description="Basic and acidic residues" evidence="12">
    <location>
        <begin position="653"/>
        <end position="673"/>
    </location>
</feature>
<dbReference type="PRINTS" id="PR00411">
    <property type="entry name" value="PNDRDTASEI"/>
</dbReference>
<dbReference type="GO" id="GO:0005739">
    <property type="term" value="C:mitochondrion"/>
    <property type="evidence" value="ECO:0007669"/>
    <property type="project" value="UniProtKB-SubCell"/>
</dbReference>
<comment type="subcellular location">
    <subcellularLocation>
        <location evidence="2">Mitochondrion</location>
    </subcellularLocation>
</comment>
<dbReference type="Gene3D" id="3.30.390.30">
    <property type="match status" value="2"/>
</dbReference>
<evidence type="ECO:0000256" key="5">
    <source>
        <dbReference type="ARBA" id="ARBA00022703"/>
    </source>
</evidence>
<keyword evidence="10" id="KW-0496">Mitochondrion</keyword>